<evidence type="ECO:0000313" key="5">
    <source>
        <dbReference type="Proteomes" id="UP000294678"/>
    </source>
</evidence>
<keyword evidence="3" id="KW-0413">Isomerase</keyword>
<comment type="catalytic activity">
    <reaction evidence="3">
        <text>dTDP-4-dehydro-6-deoxy-alpha-D-glucose = dTDP-4-dehydro-beta-L-rhamnose</text>
        <dbReference type="Rhea" id="RHEA:16969"/>
        <dbReference type="ChEBI" id="CHEBI:57649"/>
        <dbReference type="ChEBI" id="CHEBI:62830"/>
        <dbReference type="EC" id="5.1.3.13"/>
    </reaction>
</comment>
<dbReference type="GO" id="GO:0000271">
    <property type="term" value="P:polysaccharide biosynthetic process"/>
    <property type="evidence" value="ECO:0007669"/>
    <property type="project" value="TreeGrafter"/>
</dbReference>
<dbReference type="Gene3D" id="2.60.120.10">
    <property type="entry name" value="Jelly Rolls"/>
    <property type="match status" value="1"/>
</dbReference>
<dbReference type="PANTHER" id="PTHR21047:SF2">
    <property type="entry name" value="THYMIDINE DIPHOSPHO-4-KETO-RHAMNOSE 3,5-EPIMERASE"/>
    <property type="match status" value="1"/>
</dbReference>
<dbReference type="InterPro" id="IPR000888">
    <property type="entry name" value="RmlC-like"/>
</dbReference>
<dbReference type="InterPro" id="IPR011051">
    <property type="entry name" value="RmlC_Cupin_sf"/>
</dbReference>
<dbReference type="GO" id="GO:0005829">
    <property type="term" value="C:cytosol"/>
    <property type="evidence" value="ECO:0007669"/>
    <property type="project" value="TreeGrafter"/>
</dbReference>
<keyword evidence="5" id="KW-1185">Reference proteome</keyword>
<evidence type="ECO:0000256" key="2">
    <source>
        <dbReference type="PIRSR" id="PIRSR600888-3"/>
    </source>
</evidence>
<comment type="similarity">
    <text evidence="3">Belongs to the dTDP-4-dehydrorhamnose 3,5-epimerase family.</text>
</comment>
<dbReference type="GO" id="GO:0019305">
    <property type="term" value="P:dTDP-rhamnose biosynthetic process"/>
    <property type="evidence" value="ECO:0007669"/>
    <property type="project" value="UniProtKB-UniRule"/>
</dbReference>
<dbReference type="InterPro" id="IPR014710">
    <property type="entry name" value="RmlC-like_jellyroll"/>
</dbReference>
<name>A0AA46DX93_9FUSO</name>
<feature type="site" description="Participates in a stacking interaction with the thymidine ring of dTDP-4-oxo-6-deoxyglucose" evidence="2">
    <location>
        <position position="144"/>
    </location>
</feature>
<organism evidence="4 5">
    <name type="scientific">Hypnocyclicus thermotrophus</name>
    <dbReference type="NCBI Taxonomy" id="1627895"/>
    <lineage>
        <taxon>Bacteria</taxon>
        <taxon>Fusobacteriati</taxon>
        <taxon>Fusobacteriota</taxon>
        <taxon>Fusobacteriia</taxon>
        <taxon>Fusobacteriales</taxon>
        <taxon>Fusobacteriaceae</taxon>
        <taxon>Hypnocyclicus</taxon>
    </lineage>
</organism>
<comment type="caution">
    <text evidence="4">The sequence shown here is derived from an EMBL/GenBank/DDBJ whole genome shotgun (WGS) entry which is preliminary data.</text>
</comment>
<comment type="function">
    <text evidence="3">Catalyzes the epimerization of the C3' and C5'positions of dTDP-6-deoxy-D-xylo-4-hexulose, forming dTDP-6-deoxy-L-lyxo-4-hexulose.</text>
</comment>
<proteinExistence type="inferred from homology"/>
<dbReference type="NCBIfam" id="TIGR01221">
    <property type="entry name" value="rmlC"/>
    <property type="match status" value="1"/>
</dbReference>
<dbReference type="Proteomes" id="UP000294678">
    <property type="component" value="Unassembled WGS sequence"/>
</dbReference>
<dbReference type="Pfam" id="PF00908">
    <property type="entry name" value="dTDP_sugar_isom"/>
    <property type="match status" value="1"/>
</dbReference>
<evidence type="ECO:0000313" key="4">
    <source>
        <dbReference type="EMBL" id="TDT67884.1"/>
    </source>
</evidence>
<protein>
    <recommendedName>
        <fullName evidence="3">dTDP-4-dehydrorhamnose 3,5-epimerase</fullName>
        <ecNumber evidence="3">5.1.3.13</ecNumber>
    </recommendedName>
    <alternativeName>
        <fullName evidence="3">Thymidine diphospho-4-keto-rhamnose 3,5-epimerase</fullName>
    </alternativeName>
</protein>
<feature type="active site" description="Proton acceptor" evidence="1">
    <location>
        <position position="69"/>
    </location>
</feature>
<dbReference type="GO" id="GO:0008830">
    <property type="term" value="F:dTDP-4-dehydrorhamnose 3,5-epimerase activity"/>
    <property type="evidence" value="ECO:0007669"/>
    <property type="project" value="UniProtKB-UniRule"/>
</dbReference>
<feature type="active site" description="Proton donor" evidence="1">
    <location>
        <position position="138"/>
    </location>
</feature>
<dbReference type="PANTHER" id="PTHR21047">
    <property type="entry name" value="DTDP-6-DEOXY-D-GLUCOSE-3,5 EPIMERASE"/>
    <property type="match status" value="1"/>
</dbReference>
<dbReference type="EC" id="5.1.3.13" evidence="3"/>
<gene>
    <name evidence="4" type="ORF">EV215_1889</name>
</gene>
<dbReference type="EMBL" id="SOBG01000009">
    <property type="protein sequence ID" value="TDT67884.1"/>
    <property type="molecule type" value="Genomic_DNA"/>
</dbReference>
<evidence type="ECO:0000256" key="3">
    <source>
        <dbReference type="RuleBase" id="RU364069"/>
    </source>
</evidence>
<dbReference type="SUPFAM" id="SSF51182">
    <property type="entry name" value="RmlC-like cupins"/>
    <property type="match status" value="1"/>
</dbReference>
<reference evidence="4 5" key="1">
    <citation type="submission" date="2019-03" db="EMBL/GenBank/DDBJ databases">
        <title>Genomic Encyclopedia of Type Strains, Phase IV (KMG-IV): sequencing the most valuable type-strain genomes for metagenomic binning, comparative biology and taxonomic classification.</title>
        <authorList>
            <person name="Goeker M."/>
        </authorList>
    </citation>
    <scope>NUCLEOTIDE SEQUENCE [LARGE SCALE GENOMIC DNA]</scope>
    <source>
        <strain evidence="4 5">DSM 100055</strain>
    </source>
</reference>
<accession>A0AA46DX93</accession>
<sequence length="197" mass="22918">MEVFKISKFNKIETGIKDLVIIEPTVFGDNRGFFMESYSKRDFSEIGLNMEFVQDNHSKSKKGVLRGLHFQTKHTQGKLVRVIAGSVLDVAVDLRKDSKTFGKWYSVLLTAENKRMFYIPEGFAHGFLTLEDNTEFQYKCTDYYAPEYDSGIIWNDKEIGIDWELEKYGIKEEELSLSEKDKNQQTFKEFIKSGVIF</sequence>
<comment type="pathway">
    <text evidence="3">Carbohydrate biosynthesis; dTDP-L-rhamnose biosynthesis.</text>
</comment>
<evidence type="ECO:0000256" key="1">
    <source>
        <dbReference type="PIRSR" id="PIRSR600888-1"/>
    </source>
</evidence>
<dbReference type="AlphaFoldDB" id="A0AA46DX93"/>
<dbReference type="CDD" id="cd00438">
    <property type="entry name" value="cupin_RmlC"/>
    <property type="match status" value="1"/>
</dbReference>
<comment type="subunit">
    <text evidence="3">Homodimer.</text>
</comment>